<dbReference type="Pfam" id="PF13193">
    <property type="entry name" value="AMP-binding_C"/>
    <property type="match status" value="1"/>
</dbReference>
<organism evidence="3 4">
    <name type="scientific">Candidatus Paraluminiphilus aquimaris</name>
    <dbReference type="NCBI Taxonomy" id="2518994"/>
    <lineage>
        <taxon>Bacteria</taxon>
        <taxon>Pseudomonadati</taxon>
        <taxon>Pseudomonadota</taxon>
        <taxon>Gammaproteobacteria</taxon>
        <taxon>Cellvibrionales</taxon>
        <taxon>Halieaceae</taxon>
        <taxon>Candidatus Paraluminiphilus</taxon>
    </lineage>
</organism>
<evidence type="ECO:0000259" key="1">
    <source>
        <dbReference type="Pfam" id="PF00501"/>
    </source>
</evidence>
<dbReference type="PANTHER" id="PTHR43767">
    <property type="entry name" value="LONG-CHAIN-FATTY-ACID--COA LIGASE"/>
    <property type="match status" value="1"/>
</dbReference>
<dbReference type="PROSITE" id="PS00455">
    <property type="entry name" value="AMP_BINDING"/>
    <property type="match status" value="1"/>
</dbReference>
<dbReference type="RefSeq" id="WP_279241278.1">
    <property type="nucleotide sequence ID" value="NZ_CP036501.1"/>
</dbReference>
<dbReference type="Proteomes" id="UP001317963">
    <property type="component" value="Chromosome"/>
</dbReference>
<gene>
    <name evidence="3" type="ORF">E0F26_08735</name>
</gene>
<sequence>MDFHFNNVWTALSEEFPDRPALICEGKTVTWSQFNDRAARLAGLFAAHGVTNGASVGLYMLNCNEYTEAHFGCFKQSVCPVNVNYRYRAEELIYLLDNSDSEVVIYHASYAPRIQEIRGSLPKIKLYIQVEDDSDVGLLEGALDYEASLAEATPLPFSPSEYGDRYMLYTGGTTGMPKGVMYDNGALAHWLVVGGFTSRGLAPPTTTDEALEAARTLTQMGAVHRSLPACPQMHGTGMWIGTMIALNCGGTVVTQRTSRLDPDALLRCVVENEITDLTIVGDAFARPILGALDAAETAGEPYDLSKLGQMASSGVMWSSEIKQGLLRHKDMVLNDLMGSTEGSMGGSISTRGNAAKTAKFTIAEYVKVFDENDQPVTPGSGEMGMVATAGIVPRGYYKDPEKSARTFREVNGVRYSFPGDFATVEADGSITLLGRGSQCINTGGEKVFTEEVEESIKRHTDVEDCLVVGLPDERLGNRVIAVYSQKPGTAPIGEEGLRMHVKTQLAGYKAPKQCILVGVVQRAPNGKADYKWAKATAEAHQ</sequence>
<evidence type="ECO:0000259" key="2">
    <source>
        <dbReference type="Pfam" id="PF13193"/>
    </source>
</evidence>
<dbReference type="PANTHER" id="PTHR43767:SF1">
    <property type="entry name" value="NONRIBOSOMAL PEPTIDE SYNTHASE PES1 (EUROFUNG)-RELATED"/>
    <property type="match status" value="1"/>
</dbReference>
<proteinExistence type="predicted"/>
<dbReference type="Gene3D" id="3.40.50.12780">
    <property type="entry name" value="N-terminal domain of ligase-like"/>
    <property type="match status" value="1"/>
</dbReference>
<evidence type="ECO:0000313" key="3">
    <source>
        <dbReference type="EMBL" id="UZP74816.1"/>
    </source>
</evidence>
<dbReference type="InterPro" id="IPR020845">
    <property type="entry name" value="AMP-binding_CS"/>
</dbReference>
<dbReference type="InterPro" id="IPR000873">
    <property type="entry name" value="AMP-dep_synth/lig_dom"/>
</dbReference>
<reference evidence="3 4" key="1">
    <citation type="submission" date="2019-02" db="EMBL/GenBank/DDBJ databases">
        <title>Halieaceae_genomes.</title>
        <authorList>
            <person name="Li S.-H."/>
        </authorList>
    </citation>
    <scope>NUCLEOTIDE SEQUENCE [LARGE SCALE GENOMIC DNA]</scope>
    <source>
        <strain evidence="3 4">JH123</strain>
    </source>
</reference>
<feature type="domain" description="AMP-binding enzyme C-terminal" evidence="2">
    <location>
        <begin position="451"/>
        <end position="527"/>
    </location>
</feature>
<dbReference type="InterPro" id="IPR045851">
    <property type="entry name" value="AMP-bd_C_sf"/>
</dbReference>
<protein>
    <submittedName>
        <fullName evidence="3">Acyl-CoA synthetase</fullName>
    </submittedName>
</protein>
<dbReference type="Gene3D" id="3.30.300.30">
    <property type="match status" value="1"/>
</dbReference>
<dbReference type="Pfam" id="PF00501">
    <property type="entry name" value="AMP-binding"/>
    <property type="match status" value="1"/>
</dbReference>
<dbReference type="SUPFAM" id="SSF56801">
    <property type="entry name" value="Acetyl-CoA synthetase-like"/>
    <property type="match status" value="1"/>
</dbReference>
<feature type="domain" description="AMP-dependent synthetase/ligase" evidence="1">
    <location>
        <begin position="14"/>
        <end position="397"/>
    </location>
</feature>
<dbReference type="NCBIfam" id="NF005863">
    <property type="entry name" value="PRK07798.1"/>
    <property type="match status" value="1"/>
</dbReference>
<accession>A0ABY6Q816</accession>
<dbReference type="InterPro" id="IPR042099">
    <property type="entry name" value="ANL_N_sf"/>
</dbReference>
<keyword evidence="4" id="KW-1185">Reference proteome</keyword>
<dbReference type="InterPro" id="IPR025110">
    <property type="entry name" value="AMP-bd_C"/>
</dbReference>
<dbReference type="InterPro" id="IPR050237">
    <property type="entry name" value="ATP-dep_AMP-bd_enzyme"/>
</dbReference>
<dbReference type="EMBL" id="CP036501">
    <property type="protein sequence ID" value="UZP74816.1"/>
    <property type="molecule type" value="Genomic_DNA"/>
</dbReference>
<name>A0ABY6Q816_9GAMM</name>
<evidence type="ECO:0000313" key="4">
    <source>
        <dbReference type="Proteomes" id="UP001317963"/>
    </source>
</evidence>